<dbReference type="Proteomes" id="UP000244441">
    <property type="component" value="Chromosome"/>
</dbReference>
<dbReference type="Pfam" id="PF02368">
    <property type="entry name" value="Big_2"/>
    <property type="match status" value="1"/>
</dbReference>
<dbReference type="PROSITE" id="PS51257">
    <property type="entry name" value="PROKAR_LIPOPROTEIN"/>
    <property type="match status" value="1"/>
</dbReference>
<sequence length="555" mass="61239">MKTNLLNKLFTVTGIALALTACGEGEDYKTTYEPVEKITVSGDINLDLEEGTGIHNIDLLAGTNNPANTTVYTTKFTFDKYQLNEEGEQVRDDDGNLIPLFTGPDVPFSAIGKTGDILIFDADQLNDALVHEKTAAERKALIEEITAYNETVPEEDQKFVPPELYSEGIYNFNYELDNGSDELVKRNIQLKVRGVEDVLTDIEFNHPTGLTTNPGYPATVNALPVPANATYYEFKYSVDDTSIATINADTGKLTGVKLGKVNVTATSVKYPSIKKTIEAEVVPLEYPNGLEIRVAGAAANVAFVNAGESLQLEVIKLPEGETFVYNDDITFESLDPHRVSVDQNGLITGINYDLINENNANTIEVIASIPGLNGTLTKSINVTIAEHKTDYYASFNSAIELGLMDRFINKFWETATITSTMEATEAAAKDGKFGIHITSDGTKHTGISISGQNNPQVMGEGKGRKFKLSYDIKINNFDTHGKKPMRFYFVPQGSWDLRVERWHDPVKDGTWTHVEEVFDEKDWTGVANPGRLDLYMITGTEVDMYIDNLSLTVSE</sequence>
<proteinExistence type="predicted"/>
<reference evidence="2 3" key="1">
    <citation type="submission" date="2018-01" db="EMBL/GenBank/DDBJ databases">
        <title>Genome sequence of a Cantenovulum-like bacteria.</title>
        <authorList>
            <person name="Tan W.R."/>
            <person name="Lau N.-S."/>
            <person name="Go F."/>
            <person name="Amirul A.-A.A."/>
        </authorList>
    </citation>
    <scope>NUCLEOTIDE SEQUENCE [LARGE SCALE GENOMIC DNA]</scope>
    <source>
        <strain evidence="2 3">CCB-QB4</strain>
    </source>
</reference>
<protein>
    <recommendedName>
        <fullName evidence="1">BIG2 domain-containing protein</fullName>
    </recommendedName>
</protein>
<dbReference type="OrthoDB" id="6381623at2"/>
<dbReference type="InterPro" id="IPR008964">
    <property type="entry name" value="Invasin/intimin_cell_adhesion"/>
</dbReference>
<evidence type="ECO:0000259" key="1">
    <source>
        <dbReference type="Pfam" id="PF02368"/>
    </source>
</evidence>
<gene>
    <name evidence="2" type="ORF">C2869_16745</name>
</gene>
<feature type="domain" description="BIG2" evidence="1">
    <location>
        <begin position="207"/>
        <end position="269"/>
    </location>
</feature>
<organism evidence="2 3">
    <name type="scientific">Saccharobesus litoralis</name>
    <dbReference type="NCBI Taxonomy" id="2172099"/>
    <lineage>
        <taxon>Bacteria</taxon>
        <taxon>Pseudomonadati</taxon>
        <taxon>Pseudomonadota</taxon>
        <taxon>Gammaproteobacteria</taxon>
        <taxon>Alteromonadales</taxon>
        <taxon>Alteromonadaceae</taxon>
        <taxon>Saccharobesus</taxon>
    </lineage>
</organism>
<dbReference type="Gene3D" id="2.60.120.260">
    <property type="entry name" value="Galactose-binding domain-like"/>
    <property type="match status" value="1"/>
</dbReference>
<dbReference type="InterPro" id="IPR003343">
    <property type="entry name" value="Big_2"/>
</dbReference>
<dbReference type="SUPFAM" id="SSF49373">
    <property type="entry name" value="Invasin/intimin cell-adhesion fragments"/>
    <property type="match status" value="1"/>
</dbReference>
<dbReference type="KEGG" id="cate:C2869_16745"/>
<dbReference type="RefSeq" id="WP_108604033.1">
    <property type="nucleotide sequence ID" value="NZ_CP026604.1"/>
</dbReference>
<accession>A0A2S0VUT5</accession>
<evidence type="ECO:0000313" key="2">
    <source>
        <dbReference type="EMBL" id="AWB67968.1"/>
    </source>
</evidence>
<dbReference type="AlphaFoldDB" id="A0A2S0VUT5"/>
<dbReference type="EMBL" id="CP026604">
    <property type="protein sequence ID" value="AWB67968.1"/>
    <property type="molecule type" value="Genomic_DNA"/>
</dbReference>
<evidence type="ECO:0000313" key="3">
    <source>
        <dbReference type="Proteomes" id="UP000244441"/>
    </source>
</evidence>
<dbReference type="Gene3D" id="2.60.40.1080">
    <property type="match status" value="2"/>
</dbReference>
<name>A0A2S0VUT5_9ALTE</name>
<keyword evidence="3" id="KW-1185">Reference proteome</keyword>